<evidence type="ECO:0000313" key="3">
    <source>
        <dbReference type="EMBL" id="CAD7226211.1"/>
    </source>
</evidence>
<evidence type="ECO:0000256" key="2">
    <source>
        <dbReference type="SAM" id="SignalP"/>
    </source>
</evidence>
<proteinExistence type="predicted"/>
<accession>A0A7R8ZNV6</accession>
<protein>
    <submittedName>
        <fullName evidence="3">Uncharacterized protein</fullName>
    </submittedName>
</protein>
<dbReference type="EMBL" id="OB660777">
    <property type="protein sequence ID" value="CAD7226211.1"/>
    <property type="molecule type" value="Genomic_DNA"/>
</dbReference>
<keyword evidence="2" id="KW-0732">Signal</keyword>
<dbReference type="AlphaFoldDB" id="A0A7R8ZNV6"/>
<feature type="signal peptide" evidence="2">
    <location>
        <begin position="1"/>
        <end position="18"/>
    </location>
</feature>
<feature type="region of interest" description="Disordered" evidence="1">
    <location>
        <begin position="131"/>
        <end position="150"/>
    </location>
</feature>
<feature type="chain" id="PRO_5043882237" evidence="2">
    <location>
        <begin position="19"/>
        <end position="150"/>
    </location>
</feature>
<organism evidence="3">
    <name type="scientific">Cyprideis torosa</name>
    <dbReference type="NCBI Taxonomy" id="163714"/>
    <lineage>
        <taxon>Eukaryota</taxon>
        <taxon>Metazoa</taxon>
        <taxon>Ecdysozoa</taxon>
        <taxon>Arthropoda</taxon>
        <taxon>Crustacea</taxon>
        <taxon>Oligostraca</taxon>
        <taxon>Ostracoda</taxon>
        <taxon>Podocopa</taxon>
        <taxon>Podocopida</taxon>
        <taxon>Cytherocopina</taxon>
        <taxon>Cytheroidea</taxon>
        <taxon>Cytherideidae</taxon>
        <taxon>Cyprideis</taxon>
    </lineage>
</organism>
<sequence>MAASYISVLAVLCTFCVATGMAQHGGGYGKDGFFQYVNVPGHKQYEFGYKRGNGYHNTARYEQAKDHRFRTRVVWKDAKGGYGEHYWEYNHGPKGYGKGSSGSGGGGGYGGHKVIHHDGASVGAVLSDDVAREASLQQSPPQSAFKPNYQ</sequence>
<dbReference type="OrthoDB" id="6372479at2759"/>
<reference evidence="3" key="1">
    <citation type="submission" date="2020-11" db="EMBL/GenBank/DDBJ databases">
        <authorList>
            <person name="Tran Van P."/>
        </authorList>
    </citation>
    <scope>NUCLEOTIDE SEQUENCE</scope>
</reference>
<gene>
    <name evidence="3" type="ORF">CTOB1V02_LOCUS4135</name>
</gene>
<evidence type="ECO:0000256" key="1">
    <source>
        <dbReference type="SAM" id="MobiDB-lite"/>
    </source>
</evidence>
<name>A0A7R8ZNV6_9CRUS</name>